<proteinExistence type="predicted"/>
<reference evidence="1 2" key="1">
    <citation type="submission" date="2024-02" db="EMBL/GenBank/DDBJ databases">
        <title>de novo genome assembly of Solanum bulbocastanum strain 11H21.</title>
        <authorList>
            <person name="Hosaka A.J."/>
        </authorList>
    </citation>
    <scope>NUCLEOTIDE SEQUENCE [LARGE SCALE GENOMIC DNA]</scope>
    <source>
        <tissue evidence="1">Young leaves</tissue>
    </source>
</reference>
<dbReference type="Proteomes" id="UP001371456">
    <property type="component" value="Unassembled WGS sequence"/>
</dbReference>
<sequence length="69" mass="7849">MICFEVLTGRVAFEDSQEKMWRNMRTGPTKVVSDKLWSQLKGFAITTSLSTVTSRLGYYEAVPPSEILF</sequence>
<protein>
    <submittedName>
        <fullName evidence="1">Uncharacterized protein</fullName>
    </submittedName>
</protein>
<evidence type="ECO:0000313" key="2">
    <source>
        <dbReference type="Proteomes" id="UP001371456"/>
    </source>
</evidence>
<accession>A0AAN8Y335</accession>
<organism evidence="1 2">
    <name type="scientific">Solanum bulbocastanum</name>
    <name type="common">Wild potato</name>
    <dbReference type="NCBI Taxonomy" id="147425"/>
    <lineage>
        <taxon>Eukaryota</taxon>
        <taxon>Viridiplantae</taxon>
        <taxon>Streptophyta</taxon>
        <taxon>Embryophyta</taxon>
        <taxon>Tracheophyta</taxon>
        <taxon>Spermatophyta</taxon>
        <taxon>Magnoliopsida</taxon>
        <taxon>eudicotyledons</taxon>
        <taxon>Gunneridae</taxon>
        <taxon>Pentapetalae</taxon>
        <taxon>asterids</taxon>
        <taxon>lamiids</taxon>
        <taxon>Solanales</taxon>
        <taxon>Solanaceae</taxon>
        <taxon>Solanoideae</taxon>
        <taxon>Solaneae</taxon>
        <taxon>Solanum</taxon>
    </lineage>
</organism>
<evidence type="ECO:0000313" key="1">
    <source>
        <dbReference type="EMBL" id="KAK6777327.1"/>
    </source>
</evidence>
<comment type="caution">
    <text evidence="1">The sequence shown here is derived from an EMBL/GenBank/DDBJ whole genome shotgun (WGS) entry which is preliminary data.</text>
</comment>
<dbReference type="EMBL" id="JBANQN010000010">
    <property type="protein sequence ID" value="KAK6777327.1"/>
    <property type="molecule type" value="Genomic_DNA"/>
</dbReference>
<keyword evidence="2" id="KW-1185">Reference proteome</keyword>
<dbReference type="AlphaFoldDB" id="A0AAN8Y335"/>
<name>A0AAN8Y335_SOLBU</name>
<gene>
    <name evidence="1" type="ORF">RDI58_024044</name>
</gene>